<proteinExistence type="predicted"/>
<reference evidence="1 2" key="1">
    <citation type="submission" date="2018-06" db="EMBL/GenBank/DDBJ databases">
        <title>Freshwater and sediment microbial communities from various areas in North America, analyzing microbe dynamics in response to fracking.</title>
        <authorList>
            <person name="Lamendella R."/>
        </authorList>
    </citation>
    <scope>NUCLEOTIDE SEQUENCE [LARGE SCALE GENOMIC DNA]</scope>
    <source>
        <strain evidence="1 2">14_TX</strain>
    </source>
</reference>
<gene>
    <name evidence="1" type="ORF">DFO70_12524</name>
</gene>
<protein>
    <submittedName>
        <fullName evidence="1">Uncharacterized protein</fullName>
    </submittedName>
</protein>
<comment type="caution">
    <text evidence="1">The sequence shown here is derived from an EMBL/GenBank/DDBJ whole genome shotgun (WGS) entry which is preliminary data.</text>
</comment>
<evidence type="ECO:0000313" key="2">
    <source>
        <dbReference type="Proteomes" id="UP000252731"/>
    </source>
</evidence>
<dbReference type="EMBL" id="QNSF01000025">
    <property type="protein sequence ID" value="RBP86557.1"/>
    <property type="molecule type" value="Genomic_DNA"/>
</dbReference>
<keyword evidence="2" id="KW-1185">Reference proteome</keyword>
<dbReference type="AlphaFoldDB" id="A0A366JJL8"/>
<dbReference type="Proteomes" id="UP000252731">
    <property type="component" value="Unassembled WGS sequence"/>
</dbReference>
<name>A0A366JJL8_CYTFI</name>
<evidence type="ECO:0000313" key="1">
    <source>
        <dbReference type="EMBL" id="RBP86557.1"/>
    </source>
</evidence>
<sequence>MECFKCGDTVEKPSNSRTILNIQIARKKIQIIDKIAQDFKINDSQSHICGECIGELSQQTPYNIHFELLDSELKNKIEYDYKNKLRNLV</sequence>
<organism evidence="1 2">
    <name type="scientific">Cytobacillus firmus</name>
    <name type="common">Bacillus firmus</name>
    <dbReference type="NCBI Taxonomy" id="1399"/>
    <lineage>
        <taxon>Bacteria</taxon>
        <taxon>Bacillati</taxon>
        <taxon>Bacillota</taxon>
        <taxon>Bacilli</taxon>
        <taxon>Bacillales</taxon>
        <taxon>Bacillaceae</taxon>
        <taxon>Cytobacillus</taxon>
    </lineage>
</organism>
<accession>A0A366JJL8</accession>